<dbReference type="EMBL" id="SZYD01000017">
    <property type="protein sequence ID" value="KAD3067219.1"/>
    <property type="molecule type" value="Genomic_DNA"/>
</dbReference>
<dbReference type="AlphaFoldDB" id="A0A5N6M001"/>
<sequence>MFYTNTSEPLVHHSRISTNEKLNYIGDKCNDFSPLTTVFGDATQRLPPTLPITSDCQSAIVHASSKALGENPTVATSPLPTYTSQQRSFSFPPYRFLTASASEDSQRKLRQKEVSLNLFPQKTMADPDIIGKQPLHRKKSNDSEDNLLFPNN</sequence>
<name>A0A5N6M001_9ASTR</name>
<proteinExistence type="predicted"/>
<reference evidence="2 3" key="1">
    <citation type="submission" date="2019-05" db="EMBL/GenBank/DDBJ databases">
        <title>Mikania micrantha, genome provides insights into the molecular mechanism of rapid growth.</title>
        <authorList>
            <person name="Liu B."/>
        </authorList>
    </citation>
    <scope>NUCLEOTIDE SEQUENCE [LARGE SCALE GENOMIC DNA]</scope>
    <source>
        <strain evidence="2">NLD-2019</strain>
        <tissue evidence="2">Leaf</tissue>
    </source>
</reference>
<accession>A0A5N6M001</accession>
<gene>
    <name evidence="2" type="ORF">E3N88_35099</name>
</gene>
<evidence type="ECO:0000313" key="3">
    <source>
        <dbReference type="Proteomes" id="UP000326396"/>
    </source>
</evidence>
<organism evidence="2 3">
    <name type="scientific">Mikania micrantha</name>
    <name type="common">bitter vine</name>
    <dbReference type="NCBI Taxonomy" id="192012"/>
    <lineage>
        <taxon>Eukaryota</taxon>
        <taxon>Viridiplantae</taxon>
        <taxon>Streptophyta</taxon>
        <taxon>Embryophyta</taxon>
        <taxon>Tracheophyta</taxon>
        <taxon>Spermatophyta</taxon>
        <taxon>Magnoliopsida</taxon>
        <taxon>eudicotyledons</taxon>
        <taxon>Gunneridae</taxon>
        <taxon>Pentapetalae</taxon>
        <taxon>asterids</taxon>
        <taxon>campanulids</taxon>
        <taxon>Asterales</taxon>
        <taxon>Asteraceae</taxon>
        <taxon>Asteroideae</taxon>
        <taxon>Heliantheae alliance</taxon>
        <taxon>Eupatorieae</taxon>
        <taxon>Mikania</taxon>
    </lineage>
</organism>
<protein>
    <submittedName>
        <fullName evidence="2">Uncharacterized protein</fullName>
    </submittedName>
</protein>
<feature type="region of interest" description="Disordered" evidence="1">
    <location>
        <begin position="123"/>
        <end position="152"/>
    </location>
</feature>
<evidence type="ECO:0000313" key="2">
    <source>
        <dbReference type="EMBL" id="KAD3067219.1"/>
    </source>
</evidence>
<dbReference type="Proteomes" id="UP000326396">
    <property type="component" value="Linkage Group LG7"/>
</dbReference>
<evidence type="ECO:0000256" key="1">
    <source>
        <dbReference type="SAM" id="MobiDB-lite"/>
    </source>
</evidence>
<keyword evidence="3" id="KW-1185">Reference proteome</keyword>
<comment type="caution">
    <text evidence="2">The sequence shown here is derived from an EMBL/GenBank/DDBJ whole genome shotgun (WGS) entry which is preliminary data.</text>
</comment>